<keyword evidence="12" id="KW-1185">Reference proteome</keyword>
<dbReference type="InterPro" id="IPR000719">
    <property type="entry name" value="Prot_kinase_dom"/>
</dbReference>
<organism evidence="11 12">
    <name type="scientific">Ramularia collo-cygni</name>
    <dbReference type="NCBI Taxonomy" id="112498"/>
    <lineage>
        <taxon>Eukaryota</taxon>
        <taxon>Fungi</taxon>
        <taxon>Dikarya</taxon>
        <taxon>Ascomycota</taxon>
        <taxon>Pezizomycotina</taxon>
        <taxon>Dothideomycetes</taxon>
        <taxon>Dothideomycetidae</taxon>
        <taxon>Mycosphaerellales</taxon>
        <taxon>Mycosphaerellaceae</taxon>
        <taxon>Ramularia</taxon>
    </lineage>
</organism>
<proteinExistence type="predicted"/>
<evidence type="ECO:0000256" key="9">
    <source>
        <dbReference type="ARBA" id="ARBA00048679"/>
    </source>
</evidence>
<dbReference type="Gene3D" id="1.10.510.10">
    <property type="entry name" value="Transferase(Phosphotransferase) domain 1"/>
    <property type="match status" value="1"/>
</dbReference>
<dbReference type="PANTHER" id="PTHR48011">
    <property type="entry name" value="CCR4-NOT TRANSCRIPTIONAL COMPLEX SUBUNIT CAF120-RELATED"/>
    <property type="match status" value="1"/>
</dbReference>
<comment type="function">
    <text evidence="1">Component of the EKC/KEOPS complex that is required for the formation of a threonylcarbamoyl group on adenosine at position 37 (t(6)A37) in tRNAs that read codons beginning with adenine. The complex is probably involved in the transfer of the threonylcarbamoyl moiety of threonylcarbamoyl-AMP (TC-AMP) to the N6 group of A37. BUD32 has ATPase activity in the context of the EKC/KEOPS complex and likely plays a supporting role to the catalytic subunit KAE1. The EKC/KEOPS complex also promotes both telomere uncapping and telomere elongation. The complex is required for efficient recruitment of transcriptional coactivators.</text>
</comment>
<comment type="subunit">
    <text evidence="2">Component of the EKC/KEOPS complex composed of at least BUD32, CGI121, GON7, KAE1 and PCC1; the whole complex dimerizes.</text>
</comment>
<evidence type="ECO:0000256" key="5">
    <source>
        <dbReference type="ARBA" id="ARBA00019973"/>
    </source>
</evidence>
<gene>
    <name evidence="11" type="ORF">RCC_04348</name>
</gene>
<evidence type="ECO:0000256" key="8">
    <source>
        <dbReference type="ARBA" id="ARBA00047899"/>
    </source>
</evidence>
<dbReference type="GO" id="GO:0004674">
    <property type="term" value="F:protein serine/threonine kinase activity"/>
    <property type="evidence" value="ECO:0007669"/>
    <property type="project" value="UniProtKB-EC"/>
</dbReference>
<comment type="catalytic activity">
    <reaction evidence="9">
        <text>L-seryl-[protein] + ATP = O-phospho-L-seryl-[protein] + ADP + H(+)</text>
        <dbReference type="Rhea" id="RHEA:17989"/>
        <dbReference type="Rhea" id="RHEA-COMP:9863"/>
        <dbReference type="Rhea" id="RHEA-COMP:11604"/>
        <dbReference type="ChEBI" id="CHEBI:15378"/>
        <dbReference type="ChEBI" id="CHEBI:29999"/>
        <dbReference type="ChEBI" id="CHEBI:30616"/>
        <dbReference type="ChEBI" id="CHEBI:83421"/>
        <dbReference type="ChEBI" id="CHEBI:456216"/>
        <dbReference type="EC" id="2.7.11.1"/>
    </reaction>
</comment>
<dbReference type="GO" id="GO:0007165">
    <property type="term" value="P:signal transduction"/>
    <property type="evidence" value="ECO:0007669"/>
    <property type="project" value="TreeGrafter"/>
</dbReference>
<dbReference type="GO" id="GO:0005524">
    <property type="term" value="F:ATP binding"/>
    <property type="evidence" value="ECO:0007669"/>
    <property type="project" value="InterPro"/>
</dbReference>
<evidence type="ECO:0000256" key="3">
    <source>
        <dbReference type="ARBA" id="ARBA00012513"/>
    </source>
</evidence>
<reference evidence="11 12" key="1">
    <citation type="submission" date="2016-03" db="EMBL/GenBank/DDBJ databases">
        <authorList>
            <person name="Ploux O."/>
        </authorList>
    </citation>
    <scope>NUCLEOTIDE SEQUENCE [LARGE SCALE GENOMIC DNA]</scope>
    <source>
        <strain evidence="11 12">URUG2</strain>
    </source>
</reference>
<evidence type="ECO:0000313" key="12">
    <source>
        <dbReference type="Proteomes" id="UP000225277"/>
    </source>
</evidence>
<dbReference type="SUPFAM" id="SSF56112">
    <property type="entry name" value="Protein kinase-like (PK-like)"/>
    <property type="match status" value="1"/>
</dbReference>
<dbReference type="InterPro" id="IPR008266">
    <property type="entry name" value="Tyr_kinase_AS"/>
</dbReference>
<evidence type="ECO:0000259" key="10">
    <source>
        <dbReference type="PROSITE" id="PS50011"/>
    </source>
</evidence>
<evidence type="ECO:0000256" key="7">
    <source>
        <dbReference type="ARBA" id="ARBA00033194"/>
    </source>
</evidence>
<dbReference type="EMBL" id="FJUY01000005">
    <property type="protein sequence ID" value="CZT18503.1"/>
    <property type="molecule type" value="Genomic_DNA"/>
</dbReference>
<dbReference type="RefSeq" id="XP_023625393.1">
    <property type="nucleotide sequence ID" value="XM_023769625.1"/>
</dbReference>
<name>A0A2D3VD79_9PEZI</name>
<dbReference type="Pfam" id="PF00069">
    <property type="entry name" value="Pkinase"/>
    <property type="match status" value="1"/>
</dbReference>
<protein>
    <recommendedName>
        <fullName evidence="5">EKC/KEOPS complex subunit BUD32</fullName>
        <ecNumber evidence="3">2.7.11.1</ecNumber>
    </recommendedName>
    <alternativeName>
        <fullName evidence="6 7">Atypical Serine/threonine protein kinase BUD32</fullName>
    </alternativeName>
    <alternativeName>
        <fullName evidence="4">EKC/KEOPS complex subunit bud32</fullName>
    </alternativeName>
</protein>
<dbReference type="EC" id="2.7.11.1" evidence="3"/>
<dbReference type="AlphaFoldDB" id="A0A2D3VD79"/>
<evidence type="ECO:0000256" key="4">
    <source>
        <dbReference type="ARBA" id="ARBA00013948"/>
    </source>
</evidence>
<evidence type="ECO:0000256" key="1">
    <source>
        <dbReference type="ARBA" id="ARBA00003747"/>
    </source>
</evidence>
<dbReference type="OrthoDB" id="1668230at2759"/>
<dbReference type="InterPro" id="IPR052751">
    <property type="entry name" value="Plant_MAPKKK"/>
</dbReference>
<dbReference type="Proteomes" id="UP000225277">
    <property type="component" value="Unassembled WGS sequence"/>
</dbReference>
<evidence type="ECO:0000256" key="2">
    <source>
        <dbReference type="ARBA" id="ARBA00011534"/>
    </source>
</evidence>
<dbReference type="GeneID" id="35599524"/>
<accession>A0A2D3VD79</accession>
<dbReference type="PROSITE" id="PS50011">
    <property type="entry name" value="PROTEIN_KINASE_DOM"/>
    <property type="match status" value="1"/>
</dbReference>
<evidence type="ECO:0000256" key="6">
    <source>
        <dbReference type="ARBA" id="ARBA00030980"/>
    </source>
</evidence>
<evidence type="ECO:0000313" key="11">
    <source>
        <dbReference type="EMBL" id="CZT18503.1"/>
    </source>
</evidence>
<dbReference type="STRING" id="112498.A0A2D3VD79"/>
<dbReference type="InterPro" id="IPR011009">
    <property type="entry name" value="Kinase-like_dom_sf"/>
</dbReference>
<comment type="catalytic activity">
    <reaction evidence="8">
        <text>L-threonyl-[protein] + ATP = O-phospho-L-threonyl-[protein] + ADP + H(+)</text>
        <dbReference type="Rhea" id="RHEA:46608"/>
        <dbReference type="Rhea" id="RHEA-COMP:11060"/>
        <dbReference type="Rhea" id="RHEA-COMP:11605"/>
        <dbReference type="ChEBI" id="CHEBI:15378"/>
        <dbReference type="ChEBI" id="CHEBI:30013"/>
        <dbReference type="ChEBI" id="CHEBI:30616"/>
        <dbReference type="ChEBI" id="CHEBI:61977"/>
        <dbReference type="ChEBI" id="CHEBI:456216"/>
        <dbReference type="EC" id="2.7.11.1"/>
    </reaction>
</comment>
<sequence length="258" mass="29135">MPNDEPEVIWEYTAAGVQRVIAVGSTSFIGDVGGNQVLKYPHVATDREAIEHEARIYDLLGHHPRILRCYGLDESGLRLEKAANGTLRDTLQTRNNDPREELKWSRQLVEAVEYIHTKEVFHCDISPRNCFITSEYDLQLGDFQGRYHAHGNVYQGFCAEGTKSYLPRCPGTADHYSDLFAVGSAIYEIMTGHEPYEHLDSIDDMEEIDALFKEGKFPSTDHLLACNVIQGCWRQRYDSAGQCAKDLASIEAQYTTSP</sequence>
<dbReference type="PROSITE" id="PS00109">
    <property type="entry name" value="PROTEIN_KINASE_TYR"/>
    <property type="match status" value="1"/>
</dbReference>
<dbReference type="PANTHER" id="PTHR48011:SF4">
    <property type="entry name" value="MITOGEN-ACTIVATED PROTEIN KINASE KINASE KINASE 19"/>
    <property type="match status" value="1"/>
</dbReference>
<feature type="domain" description="Protein kinase" evidence="10">
    <location>
        <begin position="1"/>
        <end position="258"/>
    </location>
</feature>